<dbReference type="PANTHER" id="PTHR42920">
    <property type="entry name" value="OS03G0707200 PROTEIN-RELATED"/>
    <property type="match status" value="1"/>
</dbReference>
<gene>
    <name evidence="9" type="ORF">RGB73_00520</name>
</gene>
<dbReference type="InterPro" id="IPR037185">
    <property type="entry name" value="EmrE-like"/>
</dbReference>
<evidence type="ECO:0000313" key="9">
    <source>
        <dbReference type="EMBL" id="WNC14919.1"/>
    </source>
</evidence>
<evidence type="ECO:0000256" key="3">
    <source>
        <dbReference type="ARBA" id="ARBA00022475"/>
    </source>
</evidence>
<keyword evidence="4 7" id="KW-0812">Transmembrane</keyword>
<evidence type="ECO:0000256" key="7">
    <source>
        <dbReference type="SAM" id="Phobius"/>
    </source>
</evidence>
<keyword evidence="6 7" id="KW-0472">Membrane</keyword>
<feature type="transmembrane region" description="Helical" evidence="7">
    <location>
        <begin position="95"/>
        <end position="116"/>
    </location>
</feature>
<dbReference type="RefSeq" id="WP_310767754.1">
    <property type="nucleotide sequence ID" value="NZ_CP134050.1"/>
</dbReference>
<feature type="transmembrane region" description="Helical" evidence="7">
    <location>
        <begin position="68"/>
        <end position="89"/>
    </location>
</feature>
<organism evidence="9 10">
    <name type="scientific">Brevibacillus brevis</name>
    <name type="common">Bacillus brevis</name>
    <dbReference type="NCBI Taxonomy" id="1393"/>
    <lineage>
        <taxon>Bacteria</taxon>
        <taxon>Bacillati</taxon>
        <taxon>Bacillota</taxon>
        <taxon>Bacilli</taxon>
        <taxon>Bacillales</taxon>
        <taxon>Paenibacillaceae</taxon>
        <taxon>Brevibacillus</taxon>
    </lineage>
</organism>
<dbReference type="InterPro" id="IPR000620">
    <property type="entry name" value="EamA_dom"/>
</dbReference>
<evidence type="ECO:0000256" key="4">
    <source>
        <dbReference type="ARBA" id="ARBA00022692"/>
    </source>
</evidence>
<feature type="transmembrane region" description="Helical" evidence="7">
    <location>
        <begin position="7"/>
        <end position="26"/>
    </location>
</feature>
<evidence type="ECO:0000259" key="8">
    <source>
        <dbReference type="Pfam" id="PF00892"/>
    </source>
</evidence>
<feature type="transmembrane region" description="Helical" evidence="7">
    <location>
        <begin position="212"/>
        <end position="230"/>
    </location>
</feature>
<protein>
    <submittedName>
        <fullName evidence="9">DMT family transporter</fullName>
    </submittedName>
</protein>
<feature type="transmembrane region" description="Helical" evidence="7">
    <location>
        <begin position="152"/>
        <end position="172"/>
    </location>
</feature>
<dbReference type="SUPFAM" id="SSF103481">
    <property type="entry name" value="Multidrug resistance efflux transporter EmrE"/>
    <property type="match status" value="2"/>
</dbReference>
<name>A0ABY9T497_BREBE</name>
<dbReference type="Pfam" id="PF00892">
    <property type="entry name" value="EamA"/>
    <property type="match status" value="2"/>
</dbReference>
<feature type="domain" description="EamA" evidence="8">
    <location>
        <begin position="9"/>
        <end position="139"/>
    </location>
</feature>
<accession>A0ABY9T497</accession>
<comment type="subcellular location">
    <subcellularLocation>
        <location evidence="1">Cell membrane</location>
        <topology evidence="1">Multi-pass membrane protein</topology>
    </subcellularLocation>
</comment>
<feature type="transmembrane region" description="Helical" evidence="7">
    <location>
        <begin position="123"/>
        <end position="140"/>
    </location>
</feature>
<dbReference type="EMBL" id="CP134050">
    <property type="protein sequence ID" value="WNC14919.1"/>
    <property type="molecule type" value="Genomic_DNA"/>
</dbReference>
<feature type="domain" description="EamA" evidence="8">
    <location>
        <begin position="149"/>
        <end position="284"/>
    </location>
</feature>
<sequence length="292" mass="32089">MATKKQLLWADLSLFVIALAWGYTFILSKDLLRELAPFTFLGTRFLIAGLILLPFVWRRLRTAGKEVWRQGILCGVVLCAAFTLQLLGIDRTTPGKAGVITGTNVILVPFLSYLWLRKTVGKGAVIGSILAFAGLVCLSGEGEWTGLSTGDLLVFLCAIFFAAHILMVDSFYEKKADIDPLSFVMIQLLVVGVVDTALAVCTEPFPQPLSPYGWFAYWFDCLLGTLLAYVVQIKAQQFSPPVHVSILLSLEAVFAFLFSWLLWGELVTPIILTGVFLMLAGIYIAEISDHGS</sequence>
<feature type="transmembrane region" description="Helical" evidence="7">
    <location>
        <begin position="38"/>
        <end position="56"/>
    </location>
</feature>
<keyword evidence="3" id="KW-1003">Cell membrane</keyword>
<dbReference type="Proteomes" id="UP001256827">
    <property type="component" value="Chromosome"/>
</dbReference>
<keyword evidence="10" id="KW-1185">Reference proteome</keyword>
<evidence type="ECO:0000256" key="6">
    <source>
        <dbReference type="ARBA" id="ARBA00023136"/>
    </source>
</evidence>
<evidence type="ECO:0000256" key="2">
    <source>
        <dbReference type="ARBA" id="ARBA00007362"/>
    </source>
</evidence>
<reference evidence="9 10" key="1">
    <citation type="submission" date="2023-09" db="EMBL/GenBank/DDBJ databases">
        <title>Complete Genome and Methylome dissection of Bacillus brevis NEB573 original source of BbsI restriction endonuclease.</title>
        <authorList>
            <person name="Fomenkov A."/>
            <person name="Roberts R.D."/>
        </authorList>
    </citation>
    <scope>NUCLEOTIDE SEQUENCE [LARGE SCALE GENOMIC DNA]</scope>
    <source>
        <strain evidence="9 10">NEB573</strain>
    </source>
</reference>
<proteinExistence type="inferred from homology"/>
<dbReference type="InterPro" id="IPR051258">
    <property type="entry name" value="Diverse_Substrate_Transporter"/>
</dbReference>
<keyword evidence="5 7" id="KW-1133">Transmembrane helix</keyword>
<evidence type="ECO:0000256" key="1">
    <source>
        <dbReference type="ARBA" id="ARBA00004651"/>
    </source>
</evidence>
<feature type="transmembrane region" description="Helical" evidence="7">
    <location>
        <begin position="266"/>
        <end position="285"/>
    </location>
</feature>
<feature type="transmembrane region" description="Helical" evidence="7">
    <location>
        <begin position="181"/>
        <end position="200"/>
    </location>
</feature>
<evidence type="ECO:0000313" key="10">
    <source>
        <dbReference type="Proteomes" id="UP001256827"/>
    </source>
</evidence>
<evidence type="ECO:0000256" key="5">
    <source>
        <dbReference type="ARBA" id="ARBA00022989"/>
    </source>
</evidence>
<dbReference type="PANTHER" id="PTHR42920:SF5">
    <property type="entry name" value="EAMA DOMAIN-CONTAINING PROTEIN"/>
    <property type="match status" value="1"/>
</dbReference>
<comment type="similarity">
    <text evidence="2">Belongs to the EamA transporter family.</text>
</comment>
<feature type="transmembrane region" description="Helical" evidence="7">
    <location>
        <begin position="242"/>
        <end position="260"/>
    </location>
</feature>